<dbReference type="GeneID" id="25904538"/>
<feature type="domain" description="Fibronectin type-III" evidence="2">
    <location>
        <begin position="271"/>
        <end position="362"/>
    </location>
</feature>
<reference evidence="4 5" key="1">
    <citation type="submission" date="2011-02" db="EMBL/GenBank/DDBJ databases">
        <title>The Genome Sequence of Sphaeroforma arctica JP610.</title>
        <authorList>
            <consortium name="The Broad Institute Genome Sequencing Platform"/>
            <person name="Russ C."/>
            <person name="Cuomo C."/>
            <person name="Young S.K."/>
            <person name="Zeng Q."/>
            <person name="Gargeya S."/>
            <person name="Alvarado L."/>
            <person name="Berlin A."/>
            <person name="Chapman S.B."/>
            <person name="Chen Z."/>
            <person name="Freedman E."/>
            <person name="Gellesch M."/>
            <person name="Goldberg J."/>
            <person name="Griggs A."/>
            <person name="Gujja S."/>
            <person name="Heilman E."/>
            <person name="Heiman D."/>
            <person name="Howarth C."/>
            <person name="Mehta T."/>
            <person name="Neiman D."/>
            <person name="Pearson M."/>
            <person name="Roberts A."/>
            <person name="Saif S."/>
            <person name="Shea T."/>
            <person name="Shenoy N."/>
            <person name="Sisk P."/>
            <person name="Stolte C."/>
            <person name="Sykes S."/>
            <person name="White J."/>
            <person name="Yandava C."/>
            <person name="Burger G."/>
            <person name="Gray M.W."/>
            <person name="Holland P.W.H."/>
            <person name="King N."/>
            <person name="Lang F.B.F."/>
            <person name="Roger A.J."/>
            <person name="Ruiz-Trillo I."/>
            <person name="Haas B."/>
            <person name="Nusbaum C."/>
            <person name="Birren B."/>
        </authorList>
    </citation>
    <scope>NUCLEOTIDE SEQUENCE [LARGE SCALE GENOMIC DNA]</scope>
    <source>
        <strain evidence="4 5">JP610</strain>
    </source>
</reference>
<evidence type="ECO:0000313" key="5">
    <source>
        <dbReference type="Proteomes" id="UP000054560"/>
    </source>
</evidence>
<dbReference type="SMART" id="SM00060">
    <property type="entry name" value="FN3"/>
    <property type="match status" value="2"/>
</dbReference>
<protein>
    <recommendedName>
        <fullName evidence="6">Thioredoxin domain-containing protein</fullName>
    </recommendedName>
</protein>
<dbReference type="PROSITE" id="PS50853">
    <property type="entry name" value="FN3"/>
    <property type="match status" value="1"/>
</dbReference>
<dbReference type="Gene3D" id="3.40.30.10">
    <property type="entry name" value="Glutaredoxin"/>
    <property type="match status" value="1"/>
</dbReference>
<dbReference type="STRING" id="667725.A0A0L0G4C2"/>
<comment type="similarity">
    <text evidence="1">Belongs to the type I cytokine receptor family. Type 5 subfamily.</text>
</comment>
<dbReference type="InterPro" id="IPR013783">
    <property type="entry name" value="Ig-like_fold"/>
</dbReference>
<accession>A0A0L0G4C2</accession>
<dbReference type="InterPro" id="IPR012336">
    <property type="entry name" value="Thioredoxin-like_fold"/>
</dbReference>
<dbReference type="AlphaFoldDB" id="A0A0L0G4C2"/>
<proteinExistence type="inferred from homology"/>
<dbReference type="SUPFAM" id="SSF49265">
    <property type="entry name" value="Fibronectin type III"/>
    <property type="match status" value="1"/>
</dbReference>
<name>A0A0L0G4C2_9EUKA</name>
<dbReference type="GO" id="GO:0030178">
    <property type="term" value="P:negative regulation of Wnt signaling pathway"/>
    <property type="evidence" value="ECO:0007669"/>
    <property type="project" value="TreeGrafter"/>
</dbReference>
<evidence type="ECO:0000259" key="2">
    <source>
        <dbReference type="PROSITE" id="PS50853"/>
    </source>
</evidence>
<dbReference type="PANTHER" id="PTHR46472:SF1">
    <property type="entry name" value="NUCLEOREDOXIN"/>
    <property type="match status" value="1"/>
</dbReference>
<dbReference type="InterPro" id="IPR036249">
    <property type="entry name" value="Thioredoxin-like_sf"/>
</dbReference>
<dbReference type="Proteomes" id="UP000054560">
    <property type="component" value="Unassembled WGS sequence"/>
</dbReference>
<dbReference type="InterPro" id="IPR013766">
    <property type="entry name" value="Thioredoxin_domain"/>
</dbReference>
<dbReference type="SUPFAM" id="SSF52833">
    <property type="entry name" value="Thioredoxin-like"/>
    <property type="match status" value="1"/>
</dbReference>
<dbReference type="Gene3D" id="2.60.40.10">
    <property type="entry name" value="Immunoglobulins"/>
    <property type="match status" value="1"/>
</dbReference>
<dbReference type="CDD" id="cd02964">
    <property type="entry name" value="TryX_like_family"/>
    <property type="match status" value="1"/>
</dbReference>
<dbReference type="PROSITE" id="PS51352">
    <property type="entry name" value="THIOREDOXIN_2"/>
    <property type="match status" value="1"/>
</dbReference>
<dbReference type="GO" id="GO:0005634">
    <property type="term" value="C:nucleus"/>
    <property type="evidence" value="ECO:0007669"/>
    <property type="project" value="TreeGrafter"/>
</dbReference>
<dbReference type="EMBL" id="KQ241813">
    <property type="protein sequence ID" value="KNC83729.1"/>
    <property type="molecule type" value="Genomic_DNA"/>
</dbReference>
<dbReference type="RefSeq" id="XP_014157631.1">
    <property type="nucleotide sequence ID" value="XM_014302156.1"/>
</dbReference>
<dbReference type="Pfam" id="PF13905">
    <property type="entry name" value="Thioredoxin_8"/>
    <property type="match status" value="1"/>
</dbReference>
<dbReference type="OrthoDB" id="409136at2759"/>
<dbReference type="GO" id="GO:0031397">
    <property type="term" value="P:negative regulation of protein ubiquitination"/>
    <property type="evidence" value="ECO:0007669"/>
    <property type="project" value="TreeGrafter"/>
</dbReference>
<dbReference type="PANTHER" id="PTHR46472">
    <property type="entry name" value="NUCLEOREDOXIN"/>
    <property type="match status" value="1"/>
</dbReference>
<evidence type="ECO:0000259" key="3">
    <source>
        <dbReference type="PROSITE" id="PS51352"/>
    </source>
</evidence>
<organism evidence="4 5">
    <name type="scientific">Sphaeroforma arctica JP610</name>
    <dbReference type="NCBI Taxonomy" id="667725"/>
    <lineage>
        <taxon>Eukaryota</taxon>
        <taxon>Ichthyosporea</taxon>
        <taxon>Ichthyophonida</taxon>
        <taxon>Sphaeroforma</taxon>
    </lineage>
</organism>
<dbReference type="InterPro" id="IPR048648">
    <property type="entry name" value="CRLF2-like_D2"/>
</dbReference>
<dbReference type="CDD" id="cd00063">
    <property type="entry name" value="FN3"/>
    <property type="match status" value="1"/>
</dbReference>
<dbReference type="Pfam" id="PF21605">
    <property type="entry name" value="CRLF2-like_D2"/>
    <property type="match status" value="1"/>
</dbReference>
<feature type="domain" description="Thioredoxin" evidence="3">
    <location>
        <begin position="367"/>
        <end position="522"/>
    </location>
</feature>
<evidence type="ECO:0000313" key="4">
    <source>
        <dbReference type="EMBL" id="KNC83729.1"/>
    </source>
</evidence>
<dbReference type="eggNOG" id="KOG2501">
    <property type="taxonomic scope" value="Eukaryota"/>
</dbReference>
<dbReference type="InterPro" id="IPR036116">
    <property type="entry name" value="FN3_sf"/>
</dbReference>
<dbReference type="InterPro" id="IPR003961">
    <property type="entry name" value="FN3_dom"/>
</dbReference>
<sequence>MTLVVRFTSDEPIAYLLQIPGQGGRNADPDMTVDDVMATNAKLSVQFKDPRLENSTSHKESTYKHYSAVKSMSLDCVLFDDIAAADQMSKYQPTTATIDKDDIFHDPEANNRLLDALLELTKHQPESDKQENVGHVKLQLKALRDPWVFEVSCRCSECRRKQSDDGPPSCVQLFDIGPDYVVLQVVKSAEESRGVCLQFRSLRKKREGDAGDLSWSKWADIAQGKPITSRIIRKKNLEPNTLYTFRTKVDGQRSYAMPTEEWRTLEISTARPTQPQLRAPESSALVVEWKAYLVPNCTVKYKLQMRSADDAEWSDVASNLTSTSVRKRNLDKDNTYSFRVRAVITKNKKAESGSDTDTSAQDDVTLSPYSVPSEFFALRPPTQWDYLFGKSLVNARGESEPTQSLSGKCVALYCSASWCGPCRQYTPKLTQMYEDFKKKGLQFEVVFASADRDATSMQAYFAKMPWLAIPYENQEIIENIMRVYEVKGVPRLIVFDANGQVVMANGVQQPLTENMIVQWAAV</sequence>
<evidence type="ECO:0000256" key="1">
    <source>
        <dbReference type="ARBA" id="ARBA00008159"/>
    </source>
</evidence>
<keyword evidence="5" id="KW-1185">Reference proteome</keyword>
<gene>
    <name evidence="4" type="ORF">SARC_04034</name>
</gene>
<dbReference type="GO" id="GO:0004791">
    <property type="term" value="F:thioredoxin-disulfide reductase (NADPH) activity"/>
    <property type="evidence" value="ECO:0007669"/>
    <property type="project" value="TreeGrafter"/>
</dbReference>
<evidence type="ECO:0008006" key="6">
    <source>
        <dbReference type="Google" id="ProtNLM"/>
    </source>
</evidence>